<feature type="coiled-coil region" evidence="10">
    <location>
        <begin position="403"/>
        <end position="430"/>
    </location>
</feature>
<comment type="subcellular location">
    <subcellularLocation>
        <location evidence="1">Nucleus</location>
    </subcellularLocation>
</comment>
<evidence type="ECO:0000313" key="13">
    <source>
        <dbReference type="EMBL" id="CAF0882138.1"/>
    </source>
</evidence>
<evidence type="ECO:0000256" key="9">
    <source>
        <dbReference type="PROSITE-ProRule" id="PRU00042"/>
    </source>
</evidence>
<dbReference type="GO" id="GO:0003700">
    <property type="term" value="F:DNA-binding transcription factor activity"/>
    <property type="evidence" value="ECO:0007669"/>
    <property type="project" value="TreeGrafter"/>
</dbReference>
<evidence type="ECO:0000256" key="3">
    <source>
        <dbReference type="ARBA" id="ARBA00022737"/>
    </source>
</evidence>
<evidence type="ECO:0000256" key="4">
    <source>
        <dbReference type="ARBA" id="ARBA00022771"/>
    </source>
</evidence>
<comment type="caution">
    <text evidence="13">The sequence shown here is derived from an EMBL/GenBank/DDBJ whole genome shotgun (WGS) entry which is preliminary data.</text>
</comment>
<dbReference type="PROSITE" id="PS50157">
    <property type="entry name" value="ZINC_FINGER_C2H2_2"/>
    <property type="match status" value="3"/>
</dbReference>
<accession>A0A813YC13</accession>
<keyword evidence="4 9" id="KW-0863">Zinc-finger</keyword>
<dbReference type="GO" id="GO:0006357">
    <property type="term" value="P:regulation of transcription by RNA polymerase II"/>
    <property type="evidence" value="ECO:0007669"/>
    <property type="project" value="TreeGrafter"/>
</dbReference>
<keyword evidence="7" id="KW-0804">Transcription</keyword>
<name>A0A813YC13_9BILA</name>
<dbReference type="FunFam" id="3.30.160.60:FF:000100">
    <property type="entry name" value="Zinc finger 45-like"/>
    <property type="match status" value="1"/>
</dbReference>
<reference evidence="13" key="1">
    <citation type="submission" date="2021-02" db="EMBL/GenBank/DDBJ databases">
        <authorList>
            <person name="Nowell W R."/>
        </authorList>
    </citation>
    <scope>NUCLEOTIDE SEQUENCE</scope>
    <source>
        <strain evidence="13">Ploen Becks lab</strain>
    </source>
</reference>
<dbReference type="Proteomes" id="UP000663879">
    <property type="component" value="Unassembled WGS sequence"/>
</dbReference>
<keyword evidence="3" id="KW-0677">Repeat</keyword>
<dbReference type="GO" id="GO:0005634">
    <property type="term" value="C:nucleus"/>
    <property type="evidence" value="ECO:0007669"/>
    <property type="project" value="UniProtKB-SubCell"/>
</dbReference>
<dbReference type="Gene3D" id="3.30.160.60">
    <property type="entry name" value="Classic Zinc Finger"/>
    <property type="match status" value="3"/>
</dbReference>
<dbReference type="PANTHER" id="PTHR45993">
    <property type="entry name" value="B-CELL LYMPHOMA/LEUKEMIA 11"/>
    <property type="match status" value="1"/>
</dbReference>
<gene>
    <name evidence="13" type="ORF">OXX778_LOCUS10467</name>
</gene>
<evidence type="ECO:0000256" key="1">
    <source>
        <dbReference type="ARBA" id="ARBA00004123"/>
    </source>
</evidence>
<evidence type="ECO:0000256" key="11">
    <source>
        <dbReference type="SAM" id="MobiDB-lite"/>
    </source>
</evidence>
<keyword evidence="2" id="KW-0479">Metal-binding</keyword>
<protein>
    <recommendedName>
        <fullName evidence="12">C2H2-type domain-containing protein</fullName>
    </recommendedName>
</protein>
<dbReference type="GO" id="GO:0000978">
    <property type="term" value="F:RNA polymerase II cis-regulatory region sequence-specific DNA binding"/>
    <property type="evidence" value="ECO:0007669"/>
    <property type="project" value="TreeGrafter"/>
</dbReference>
<evidence type="ECO:0000256" key="5">
    <source>
        <dbReference type="ARBA" id="ARBA00022833"/>
    </source>
</evidence>
<dbReference type="SUPFAM" id="SSF57667">
    <property type="entry name" value="beta-beta-alpha zinc fingers"/>
    <property type="match status" value="3"/>
</dbReference>
<dbReference type="InterPro" id="IPR036236">
    <property type="entry name" value="Znf_C2H2_sf"/>
</dbReference>
<dbReference type="Pfam" id="PF00096">
    <property type="entry name" value="zf-C2H2"/>
    <property type="match status" value="2"/>
</dbReference>
<dbReference type="PROSITE" id="PS00028">
    <property type="entry name" value="ZINC_FINGER_C2H2_1"/>
    <property type="match status" value="4"/>
</dbReference>
<dbReference type="PANTHER" id="PTHR45993:SF6">
    <property type="entry name" value="C2H2-TYPE DOMAIN-CONTAINING PROTEIN"/>
    <property type="match status" value="1"/>
</dbReference>
<feature type="region of interest" description="Disordered" evidence="11">
    <location>
        <begin position="339"/>
        <end position="370"/>
    </location>
</feature>
<organism evidence="13 14">
    <name type="scientific">Brachionus calyciflorus</name>
    <dbReference type="NCBI Taxonomy" id="104777"/>
    <lineage>
        <taxon>Eukaryota</taxon>
        <taxon>Metazoa</taxon>
        <taxon>Spiralia</taxon>
        <taxon>Gnathifera</taxon>
        <taxon>Rotifera</taxon>
        <taxon>Eurotatoria</taxon>
        <taxon>Monogononta</taxon>
        <taxon>Pseudotrocha</taxon>
        <taxon>Ploima</taxon>
        <taxon>Brachionidae</taxon>
        <taxon>Brachionus</taxon>
    </lineage>
</organism>
<evidence type="ECO:0000256" key="10">
    <source>
        <dbReference type="SAM" id="Coils"/>
    </source>
</evidence>
<evidence type="ECO:0000256" key="8">
    <source>
        <dbReference type="ARBA" id="ARBA00023242"/>
    </source>
</evidence>
<evidence type="ECO:0000313" key="14">
    <source>
        <dbReference type="Proteomes" id="UP000663879"/>
    </source>
</evidence>
<keyword evidence="10" id="KW-0175">Coiled coil</keyword>
<feature type="domain" description="C2H2-type" evidence="12">
    <location>
        <begin position="27"/>
        <end position="55"/>
    </location>
</feature>
<dbReference type="AlphaFoldDB" id="A0A813YC13"/>
<dbReference type="GO" id="GO:0008270">
    <property type="term" value="F:zinc ion binding"/>
    <property type="evidence" value="ECO:0007669"/>
    <property type="project" value="UniProtKB-KW"/>
</dbReference>
<dbReference type="OrthoDB" id="6077919at2759"/>
<dbReference type="InterPro" id="IPR013087">
    <property type="entry name" value="Znf_C2H2_type"/>
</dbReference>
<evidence type="ECO:0000256" key="6">
    <source>
        <dbReference type="ARBA" id="ARBA00023015"/>
    </source>
</evidence>
<sequence>MDTAIKSNADSSDLQSIINNPSVQFMPKCLLCDKTFANTSNLKHHMNTIHYNEAKWICKECGKVCTSKSNLKVHLRVHLRVKPYYCRWCDYNCMHHSSIRDHLSKCHPEKSHNSCEPGYIFNSAAVPEPELSHFEEKIFKKIDLLDYDSTKLTIKDSTQTNDAKNEQFNLTLKNDFDFCKQNLKKKFDKIEIKTIDDHEELNQEDDNIDDKNNCIEESYQNDLDDKHDTDLNQFASNIFQQPTDMLNNIFPNSSSSSSSRSSITSGNCNFNNIAANLLQRLNVVLMQQCSNNQNLQNSKEIFSETRQDCCSNALDLSIKTNDRKRCKLNENCHFYVSDESPVSPVSSISSSSSTTKTSNSSQTICSNSKNNNSKKAISDVINRLNSSKTLLSRKRNSTTLLLNEKDDQEIDDNEEENKNSEKKCSDYKCTYCNIVFNEYPLYSIHAGMHSNSNPWKCSVCGHVCTNKIDFAVHILHLSKI</sequence>
<evidence type="ECO:0000256" key="2">
    <source>
        <dbReference type="ARBA" id="ARBA00022723"/>
    </source>
</evidence>
<keyword evidence="6" id="KW-0805">Transcription regulation</keyword>
<proteinExistence type="predicted"/>
<feature type="domain" description="C2H2-type" evidence="12">
    <location>
        <begin position="56"/>
        <end position="83"/>
    </location>
</feature>
<evidence type="ECO:0000256" key="7">
    <source>
        <dbReference type="ARBA" id="ARBA00023163"/>
    </source>
</evidence>
<keyword evidence="5" id="KW-0862">Zinc</keyword>
<keyword evidence="8" id="KW-0539">Nucleus</keyword>
<keyword evidence="14" id="KW-1185">Reference proteome</keyword>
<dbReference type="SMART" id="SM00355">
    <property type="entry name" value="ZnF_C2H2"/>
    <property type="match status" value="5"/>
</dbReference>
<feature type="domain" description="C2H2-type" evidence="12">
    <location>
        <begin position="427"/>
        <end position="454"/>
    </location>
</feature>
<evidence type="ECO:0000259" key="12">
    <source>
        <dbReference type="PROSITE" id="PS50157"/>
    </source>
</evidence>
<dbReference type="InterPro" id="IPR051497">
    <property type="entry name" value="Dev/Hematopoietic_TF"/>
</dbReference>
<dbReference type="EMBL" id="CAJNOC010001662">
    <property type="protein sequence ID" value="CAF0882138.1"/>
    <property type="molecule type" value="Genomic_DNA"/>
</dbReference>